<dbReference type="OrthoDB" id="2301693at2"/>
<evidence type="ECO:0008006" key="3">
    <source>
        <dbReference type="Google" id="ProtNLM"/>
    </source>
</evidence>
<dbReference type="RefSeq" id="WP_022530682.1">
    <property type="nucleotide sequence ID" value="NZ_KI271606.1"/>
</dbReference>
<gene>
    <name evidence="1" type="ORF">L248_1676</name>
</gene>
<keyword evidence="2" id="KW-1185">Reference proteome</keyword>
<protein>
    <recommendedName>
        <fullName evidence="3">DUF1642 domain-containing protein</fullName>
    </recommendedName>
</protein>
<dbReference type="Pfam" id="PF07852">
    <property type="entry name" value="DUF1642"/>
    <property type="match status" value="1"/>
</dbReference>
<dbReference type="InterPro" id="IPR012865">
    <property type="entry name" value="DUF1642"/>
</dbReference>
<sequence>MNREEAKKNFEKVLVVYNSNEHDFGRHMTAEEFSDRVEQIIDEINAPEKVRLPKTVGDWVNHCQAYGDPISLLNSRAVPEKIWDWLEVSVNRQMLVMRAFLYGWEPEPVKRYRVKVPIVWTGGGRQYYWNKDSDEDKIHWDSEYPFHDFKYTAFTMAEIKHFQLEQFDREEINLEEVQEDE</sequence>
<dbReference type="Proteomes" id="UP000030647">
    <property type="component" value="Unassembled WGS sequence"/>
</dbReference>
<dbReference type="HOGENOM" id="CLU_1487255_0_0_9"/>
<accession>U4TIL8</accession>
<dbReference type="AlphaFoldDB" id="U4TIL8"/>
<dbReference type="STRING" id="1231336.L248_1676"/>
<dbReference type="EMBL" id="KI271606">
    <property type="protein sequence ID" value="ERL64029.1"/>
    <property type="molecule type" value="Genomic_DNA"/>
</dbReference>
<organism evidence="1 2">
    <name type="scientific">Schleiferilactobacillus shenzhenensis LY-73</name>
    <dbReference type="NCBI Taxonomy" id="1231336"/>
    <lineage>
        <taxon>Bacteria</taxon>
        <taxon>Bacillati</taxon>
        <taxon>Bacillota</taxon>
        <taxon>Bacilli</taxon>
        <taxon>Lactobacillales</taxon>
        <taxon>Lactobacillaceae</taxon>
        <taxon>Schleiferilactobacillus</taxon>
    </lineage>
</organism>
<evidence type="ECO:0000313" key="2">
    <source>
        <dbReference type="Proteomes" id="UP000030647"/>
    </source>
</evidence>
<evidence type="ECO:0000313" key="1">
    <source>
        <dbReference type="EMBL" id="ERL64029.1"/>
    </source>
</evidence>
<proteinExistence type="predicted"/>
<name>U4TIL8_9LACO</name>
<reference evidence="2" key="1">
    <citation type="journal article" date="2013" name="Genome Announc.">
        <title>Whole-Genome Sequencing of Lactobacillus shenzhenensis Strain LY-73T.</title>
        <authorList>
            <person name="Lin Z."/>
            <person name="Liu Z."/>
            <person name="Yang R."/>
            <person name="Zou Y."/>
            <person name="Wan D."/>
            <person name="Chen J."/>
            <person name="Guo M."/>
            <person name="Zhao J."/>
            <person name="Fang C."/>
            <person name="Yang R."/>
            <person name="Liu F."/>
        </authorList>
    </citation>
    <scope>NUCLEOTIDE SEQUENCE [LARGE SCALE GENOMIC DNA]</scope>
    <source>
        <strain evidence="2">LY-73</strain>
    </source>
</reference>
<dbReference type="eggNOG" id="ENOG5030BKR">
    <property type="taxonomic scope" value="Bacteria"/>
</dbReference>